<dbReference type="Pfam" id="PF09852">
    <property type="entry name" value="DUF2079"/>
    <property type="match status" value="1"/>
</dbReference>
<evidence type="ECO:0000313" key="4">
    <source>
        <dbReference type="Proteomes" id="UP001614394"/>
    </source>
</evidence>
<reference evidence="3 4" key="1">
    <citation type="submission" date="2024-10" db="EMBL/GenBank/DDBJ databases">
        <title>The Natural Products Discovery Center: Release of the First 8490 Sequenced Strains for Exploring Actinobacteria Biosynthetic Diversity.</title>
        <authorList>
            <person name="Kalkreuter E."/>
            <person name="Kautsar S.A."/>
            <person name="Yang D."/>
            <person name="Bader C.D."/>
            <person name="Teijaro C.N."/>
            <person name="Fluegel L."/>
            <person name="Davis C.M."/>
            <person name="Simpson J.R."/>
            <person name="Lauterbach L."/>
            <person name="Steele A.D."/>
            <person name="Gui C."/>
            <person name="Meng S."/>
            <person name="Li G."/>
            <person name="Viehrig K."/>
            <person name="Ye F."/>
            <person name="Su P."/>
            <person name="Kiefer A.F."/>
            <person name="Nichols A."/>
            <person name="Cepeda A.J."/>
            <person name="Yan W."/>
            <person name="Fan B."/>
            <person name="Jiang Y."/>
            <person name="Adhikari A."/>
            <person name="Zheng C.-J."/>
            <person name="Schuster L."/>
            <person name="Cowan T.M."/>
            <person name="Smanski M.J."/>
            <person name="Chevrette M.G."/>
            <person name="De Carvalho L.P.S."/>
            <person name="Shen B."/>
        </authorList>
    </citation>
    <scope>NUCLEOTIDE SEQUENCE [LARGE SCALE GENOMIC DNA]</scope>
    <source>
        <strain evidence="3 4">NPDC053399</strain>
    </source>
</reference>
<name>A0ABW8CBQ2_9ACTN</name>
<keyword evidence="4" id="KW-1185">Reference proteome</keyword>
<dbReference type="Proteomes" id="UP001614394">
    <property type="component" value="Unassembled WGS sequence"/>
</dbReference>
<feature type="transmembrane region" description="Helical" evidence="2">
    <location>
        <begin position="322"/>
        <end position="343"/>
    </location>
</feature>
<feature type="transmembrane region" description="Helical" evidence="2">
    <location>
        <begin position="124"/>
        <end position="146"/>
    </location>
</feature>
<accession>A0ABW8CBQ2</accession>
<feature type="compositionally biased region" description="Polar residues" evidence="1">
    <location>
        <begin position="1"/>
        <end position="10"/>
    </location>
</feature>
<feature type="region of interest" description="Disordered" evidence="1">
    <location>
        <begin position="1"/>
        <end position="29"/>
    </location>
</feature>
<evidence type="ECO:0000313" key="3">
    <source>
        <dbReference type="EMBL" id="MFI9103287.1"/>
    </source>
</evidence>
<feature type="compositionally biased region" description="Low complexity" evidence="1">
    <location>
        <begin position="13"/>
        <end position="29"/>
    </location>
</feature>
<feature type="transmembrane region" description="Helical" evidence="2">
    <location>
        <begin position="235"/>
        <end position="256"/>
    </location>
</feature>
<sequence length="473" mass="50160">MTLTSGTLPDTPTAPACPAARPVASPAPGRLRRRVRSVSPAAALGLASFALYALYALRHHARFDTGAYDLGIFGQGVRAYADLRLPTSEIRAATAAPGLQDVAFPLLGDHFHPVLATLAPLYGLFPHIETLLIAQAALAAWSVYVVTRSGGPWIGTAYALSWGIQNLIGFDVHEVAFALPLLALALAAYLDGRWTACAAWASALLLVKEDLGATVLVLGLLMLRRGPGSARRAGLALCVLGPAAAALIVLVVIPHFNPGGAYVYLGSQDPAGTLAASGTKALTLLMTLLPTLFLAARSPLLLLALPTLVWRFLSDNPSYWGIYFHYSAVLMPIVFFALIDAVSRGKSPSRLRGRIPLAVALTAAAIGAFFPLARIVTPGFWTDTPRITAARQAVGLIPNGARVAASQNLAPHLTDRATVFLFAPDITDIRRQPVDWIVSDTERTGIGTRPGPPEVSGFRQVFAAHGYVVLRRK</sequence>
<keyword evidence="2" id="KW-0472">Membrane</keyword>
<organism evidence="3 4">
    <name type="scientific">Streptomyces fildesensis</name>
    <dbReference type="NCBI Taxonomy" id="375757"/>
    <lineage>
        <taxon>Bacteria</taxon>
        <taxon>Bacillati</taxon>
        <taxon>Actinomycetota</taxon>
        <taxon>Actinomycetes</taxon>
        <taxon>Kitasatosporales</taxon>
        <taxon>Streptomycetaceae</taxon>
        <taxon>Streptomyces</taxon>
    </lineage>
</organism>
<evidence type="ECO:0000256" key="1">
    <source>
        <dbReference type="SAM" id="MobiDB-lite"/>
    </source>
</evidence>
<feature type="transmembrane region" description="Helical" evidence="2">
    <location>
        <begin position="288"/>
        <end position="310"/>
    </location>
</feature>
<feature type="transmembrane region" description="Helical" evidence="2">
    <location>
        <begin position="38"/>
        <end position="57"/>
    </location>
</feature>
<comment type="caution">
    <text evidence="3">The sequence shown here is derived from an EMBL/GenBank/DDBJ whole genome shotgun (WGS) entry which is preliminary data.</text>
</comment>
<feature type="transmembrane region" description="Helical" evidence="2">
    <location>
        <begin position="355"/>
        <end position="376"/>
    </location>
</feature>
<keyword evidence="2" id="KW-1133">Transmembrane helix</keyword>
<proteinExistence type="predicted"/>
<dbReference type="RefSeq" id="WP_399652077.1">
    <property type="nucleotide sequence ID" value="NZ_JBITYG010000006.1"/>
</dbReference>
<dbReference type="EMBL" id="JBITYG010000006">
    <property type="protein sequence ID" value="MFI9103287.1"/>
    <property type="molecule type" value="Genomic_DNA"/>
</dbReference>
<evidence type="ECO:0000256" key="2">
    <source>
        <dbReference type="SAM" id="Phobius"/>
    </source>
</evidence>
<feature type="transmembrane region" description="Helical" evidence="2">
    <location>
        <begin position="202"/>
        <end position="223"/>
    </location>
</feature>
<feature type="transmembrane region" description="Helical" evidence="2">
    <location>
        <begin position="167"/>
        <end position="190"/>
    </location>
</feature>
<gene>
    <name evidence="3" type="ORF">ACIGXA_22465</name>
</gene>
<protein>
    <submittedName>
        <fullName evidence="3">DUF2079 domain-containing protein</fullName>
    </submittedName>
</protein>
<dbReference type="InterPro" id="IPR018650">
    <property type="entry name" value="STSV1_Orf64"/>
</dbReference>
<keyword evidence="2" id="KW-0812">Transmembrane</keyword>